<dbReference type="EMBL" id="JH767568">
    <property type="protein sequence ID" value="EON64411.1"/>
    <property type="molecule type" value="Genomic_DNA"/>
</dbReference>
<dbReference type="AlphaFoldDB" id="R7YRW3"/>
<protein>
    <submittedName>
        <fullName evidence="2">Uncharacterized protein</fullName>
    </submittedName>
</protein>
<dbReference type="RefSeq" id="XP_007779728.1">
    <property type="nucleotide sequence ID" value="XM_007781538.1"/>
</dbReference>
<feature type="region of interest" description="Disordered" evidence="1">
    <location>
        <begin position="1"/>
        <end position="30"/>
    </location>
</feature>
<feature type="region of interest" description="Disordered" evidence="1">
    <location>
        <begin position="123"/>
        <end position="147"/>
    </location>
</feature>
<evidence type="ECO:0000256" key="1">
    <source>
        <dbReference type="SAM" id="MobiDB-lite"/>
    </source>
</evidence>
<evidence type="ECO:0000313" key="2">
    <source>
        <dbReference type="EMBL" id="EON64411.1"/>
    </source>
</evidence>
<sequence>MTLLDPYSSTQSTPDPARHGGSLFFSTLNGTSDANQIPPLSLHQAHRQTSHGLPSMQHYDHHMGYEDRHGENGTPVDYTPHGRSRAYSGANGSAGRGVTGEMVGVGPEVRMDANGERRVQPEVEMTEASPPQGGFGGFGGGFRAVNR</sequence>
<feature type="compositionally biased region" description="Basic and acidic residues" evidence="1">
    <location>
        <begin position="58"/>
        <end position="71"/>
    </location>
</feature>
<feature type="compositionally biased region" description="Gly residues" evidence="1">
    <location>
        <begin position="133"/>
        <end position="147"/>
    </location>
</feature>
<name>R7YRW3_CONA1</name>
<organism evidence="2 3">
    <name type="scientific">Coniosporium apollinis (strain CBS 100218)</name>
    <name type="common">Rock-inhabiting black yeast</name>
    <dbReference type="NCBI Taxonomy" id="1168221"/>
    <lineage>
        <taxon>Eukaryota</taxon>
        <taxon>Fungi</taxon>
        <taxon>Dikarya</taxon>
        <taxon>Ascomycota</taxon>
        <taxon>Pezizomycotina</taxon>
        <taxon>Dothideomycetes</taxon>
        <taxon>Dothideomycetes incertae sedis</taxon>
        <taxon>Coniosporium</taxon>
    </lineage>
</organism>
<dbReference type="HOGENOM" id="CLU_1767949_0_0_1"/>
<dbReference type="GeneID" id="19900953"/>
<accession>R7YRW3</accession>
<gene>
    <name evidence="2" type="ORF">W97_03642</name>
</gene>
<dbReference type="OrthoDB" id="10070927at2759"/>
<keyword evidence="3" id="KW-1185">Reference proteome</keyword>
<dbReference type="Proteomes" id="UP000016924">
    <property type="component" value="Unassembled WGS sequence"/>
</dbReference>
<reference evidence="3" key="1">
    <citation type="submission" date="2012-06" db="EMBL/GenBank/DDBJ databases">
        <title>The genome sequence of Coniosporium apollinis CBS 100218.</title>
        <authorList>
            <consortium name="The Broad Institute Genome Sequencing Platform"/>
            <person name="Cuomo C."/>
            <person name="Gorbushina A."/>
            <person name="Noack S."/>
            <person name="Walker B."/>
            <person name="Young S.K."/>
            <person name="Zeng Q."/>
            <person name="Gargeya S."/>
            <person name="Fitzgerald M."/>
            <person name="Haas B."/>
            <person name="Abouelleil A."/>
            <person name="Alvarado L."/>
            <person name="Arachchi H.M."/>
            <person name="Berlin A.M."/>
            <person name="Chapman S.B."/>
            <person name="Goldberg J."/>
            <person name="Griggs A."/>
            <person name="Gujja S."/>
            <person name="Hansen M."/>
            <person name="Howarth C."/>
            <person name="Imamovic A."/>
            <person name="Larimer J."/>
            <person name="McCowan C."/>
            <person name="Montmayeur A."/>
            <person name="Murphy C."/>
            <person name="Neiman D."/>
            <person name="Pearson M."/>
            <person name="Priest M."/>
            <person name="Roberts A."/>
            <person name="Saif S."/>
            <person name="Shea T."/>
            <person name="Sisk P."/>
            <person name="Sykes S."/>
            <person name="Wortman J."/>
            <person name="Nusbaum C."/>
            <person name="Birren B."/>
        </authorList>
    </citation>
    <scope>NUCLEOTIDE SEQUENCE [LARGE SCALE GENOMIC DNA]</scope>
    <source>
        <strain evidence="3">CBS 100218</strain>
    </source>
</reference>
<proteinExistence type="predicted"/>
<feature type="region of interest" description="Disordered" evidence="1">
    <location>
        <begin position="45"/>
        <end position="99"/>
    </location>
</feature>
<evidence type="ECO:0000313" key="3">
    <source>
        <dbReference type="Proteomes" id="UP000016924"/>
    </source>
</evidence>